<dbReference type="Pfam" id="PF00171">
    <property type="entry name" value="Aldedh"/>
    <property type="match status" value="1"/>
</dbReference>
<accession>A0AAN8SYN1</accession>
<evidence type="ECO:0000259" key="1">
    <source>
        <dbReference type="Pfam" id="PF00171"/>
    </source>
</evidence>
<reference evidence="2 3" key="1">
    <citation type="submission" date="2024-02" db="EMBL/GenBank/DDBJ databases">
        <title>de novo genome assembly of Solanum bulbocastanum strain 11H21.</title>
        <authorList>
            <person name="Hosaka A.J."/>
        </authorList>
    </citation>
    <scope>NUCLEOTIDE SEQUENCE [LARGE SCALE GENOMIC DNA]</scope>
    <source>
        <tissue evidence="2">Young leaves</tissue>
    </source>
</reference>
<dbReference type="InterPro" id="IPR015590">
    <property type="entry name" value="Aldehyde_DH_dom"/>
</dbReference>
<dbReference type="SUPFAM" id="SSF53720">
    <property type="entry name" value="ALDH-like"/>
    <property type="match status" value="1"/>
</dbReference>
<dbReference type="AlphaFoldDB" id="A0AAN8SYN1"/>
<evidence type="ECO:0000313" key="2">
    <source>
        <dbReference type="EMBL" id="KAK6774411.1"/>
    </source>
</evidence>
<dbReference type="InterPro" id="IPR016161">
    <property type="entry name" value="Ald_DH/histidinol_DH"/>
</dbReference>
<sequence length="65" mass="7222">MKKLTKKILEICSARKTFETIDPRNEEVIASIAEGDKDDVDLAVKAASFRQWPLASLITQGNFIG</sequence>
<comment type="caution">
    <text evidence="2">The sequence shown here is derived from an EMBL/GenBank/DDBJ whole genome shotgun (WGS) entry which is preliminary data.</text>
</comment>
<name>A0AAN8SYN1_SOLBU</name>
<feature type="domain" description="Aldehyde dehydrogenase" evidence="1">
    <location>
        <begin position="15"/>
        <end position="56"/>
    </location>
</feature>
<protein>
    <recommendedName>
        <fullName evidence="1">Aldehyde dehydrogenase domain-containing protein</fullName>
    </recommendedName>
</protein>
<keyword evidence="3" id="KW-1185">Reference proteome</keyword>
<dbReference type="EMBL" id="JBANQN010000012">
    <property type="protein sequence ID" value="KAK6774411.1"/>
    <property type="molecule type" value="Genomic_DNA"/>
</dbReference>
<dbReference type="InterPro" id="IPR016162">
    <property type="entry name" value="Ald_DH_N"/>
</dbReference>
<proteinExistence type="predicted"/>
<gene>
    <name evidence="2" type="ORF">RDI58_029650</name>
</gene>
<dbReference type="Gene3D" id="3.40.605.10">
    <property type="entry name" value="Aldehyde Dehydrogenase, Chain A, domain 1"/>
    <property type="match status" value="1"/>
</dbReference>
<organism evidence="2 3">
    <name type="scientific">Solanum bulbocastanum</name>
    <name type="common">Wild potato</name>
    <dbReference type="NCBI Taxonomy" id="147425"/>
    <lineage>
        <taxon>Eukaryota</taxon>
        <taxon>Viridiplantae</taxon>
        <taxon>Streptophyta</taxon>
        <taxon>Embryophyta</taxon>
        <taxon>Tracheophyta</taxon>
        <taxon>Spermatophyta</taxon>
        <taxon>Magnoliopsida</taxon>
        <taxon>eudicotyledons</taxon>
        <taxon>Gunneridae</taxon>
        <taxon>Pentapetalae</taxon>
        <taxon>asterids</taxon>
        <taxon>lamiids</taxon>
        <taxon>Solanales</taxon>
        <taxon>Solanaceae</taxon>
        <taxon>Solanoideae</taxon>
        <taxon>Solaneae</taxon>
        <taxon>Solanum</taxon>
    </lineage>
</organism>
<evidence type="ECO:0000313" key="3">
    <source>
        <dbReference type="Proteomes" id="UP001371456"/>
    </source>
</evidence>
<dbReference type="GO" id="GO:0016491">
    <property type="term" value="F:oxidoreductase activity"/>
    <property type="evidence" value="ECO:0007669"/>
    <property type="project" value="InterPro"/>
</dbReference>
<dbReference type="Proteomes" id="UP001371456">
    <property type="component" value="Unassembled WGS sequence"/>
</dbReference>